<proteinExistence type="predicted"/>
<keyword evidence="2" id="KW-1185">Reference proteome</keyword>
<reference evidence="1 2" key="1">
    <citation type="submission" date="2019-09" db="EMBL/GenBank/DDBJ databases">
        <authorList>
            <person name="Wang X."/>
        </authorList>
    </citation>
    <scope>NUCLEOTIDE SEQUENCE [LARGE SCALE GENOMIC DNA]</scope>
    <source>
        <strain evidence="1 2">CICC 11023</strain>
    </source>
</reference>
<dbReference type="AlphaFoldDB" id="A0A5N0EJQ8"/>
<accession>A0A5N0EJQ8</accession>
<dbReference type="EMBL" id="VXLC01000006">
    <property type="protein sequence ID" value="KAA8887611.1"/>
    <property type="molecule type" value="Genomic_DNA"/>
</dbReference>
<comment type="caution">
    <text evidence="1">The sequence shown here is derived from an EMBL/GenBank/DDBJ whole genome shotgun (WGS) entry which is preliminary data.</text>
</comment>
<evidence type="ECO:0000313" key="1">
    <source>
        <dbReference type="EMBL" id="KAA8887611.1"/>
    </source>
</evidence>
<organism evidence="1 2">
    <name type="scientific">Nocardia colli</name>
    <dbReference type="NCBI Taxonomy" id="2545717"/>
    <lineage>
        <taxon>Bacteria</taxon>
        <taxon>Bacillati</taxon>
        <taxon>Actinomycetota</taxon>
        <taxon>Actinomycetes</taxon>
        <taxon>Mycobacteriales</taxon>
        <taxon>Nocardiaceae</taxon>
        <taxon>Nocardia</taxon>
    </lineage>
</organism>
<name>A0A5N0EJQ8_9NOCA</name>
<dbReference type="Proteomes" id="UP000323876">
    <property type="component" value="Unassembled WGS sequence"/>
</dbReference>
<gene>
    <name evidence="1" type="ORF">F3087_18300</name>
</gene>
<dbReference type="RefSeq" id="WP_150403181.1">
    <property type="nucleotide sequence ID" value="NZ_VXLC01000006.1"/>
</dbReference>
<protein>
    <submittedName>
        <fullName evidence="1">Uncharacterized protein</fullName>
    </submittedName>
</protein>
<dbReference type="OrthoDB" id="4550796at2"/>
<sequence>MLEVLGLRQGDDRILAAIVLVGPKMTIEEFDWGEERSTYYVFHESGTDLLFEDEVLVSAMVRTQPDHDDEAYGLYPRPHDLLEGLSPTATRTEVTALLGEPERVGSNFDRYAVNGHYLHFEFDAADRTAKLTALLEPV</sequence>
<evidence type="ECO:0000313" key="2">
    <source>
        <dbReference type="Proteomes" id="UP000323876"/>
    </source>
</evidence>